<keyword evidence="1" id="KW-0812">Transmembrane</keyword>
<dbReference type="Proteomes" id="UP000826300">
    <property type="component" value="Chromosome"/>
</dbReference>
<feature type="transmembrane region" description="Helical" evidence="1">
    <location>
        <begin position="34"/>
        <end position="54"/>
    </location>
</feature>
<evidence type="ECO:0000256" key="1">
    <source>
        <dbReference type="SAM" id="Phobius"/>
    </source>
</evidence>
<name>A0A8G0ZXF8_9RHOB</name>
<evidence type="ECO:0000313" key="3">
    <source>
        <dbReference type="Proteomes" id="UP000826300"/>
    </source>
</evidence>
<organism evidence="2 3">
    <name type="scientific">Neotabrizicola shimadae</name>
    <dbReference type="NCBI Taxonomy" id="2807096"/>
    <lineage>
        <taxon>Bacteria</taxon>
        <taxon>Pseudomonadati</taxon>
        <taxon>Pseudomonadota</taxon>
        <taxon>Alphaproteobacteria</taxon>
        <taxon>Rhodobacterales</taxon>
        <taxon>Paracoccaceae</taxon>
        <taxon>Neotabrizicola</taxon>
    </lineage>
</organism>
<dbReference type="AlphaFoldDB" id="A0A8G0ZXF8"/>
<proteinExistence type="predicted"/>
<protein>
    <submittedName>
        <fullName evidence="2">CTP synthetase</fullName>
    </submittedName>
</protein>
<sequence length="59" mass="6076">MTRVMMLLFSMIATTLMGVGIVIALTIGRVDGTAIIAAAVIGFVLAIPASWLVAKQISG</sequence>
<reference evidence="2" key="1">
    <citation type="submission" date="2021-02" db="EMBL/GenBank/DDBJ databases">
        <title>Rhodobacter shimadae sp. nov., an aerobic anoxygenic phototrophic bacterium isolated from a hot spring.</title>
        <authorList>
            <person name="Muramatsu S."/>
            <person name="Haruta S."/>
            <person name="Hirose S."/>
            <person name="Hanada S."/>
        </authorList>
    </citation>
    <scope>NUCLEOTIDE SEQUENCE</scope>
    <source>
        <strain evidence="2">N10</strain>
    </source>
</reference>
<gene>
    <name evidence="2" type="ORF">JO391_12595</name>
</gene>
<keyword evidence="3" id="KW-1185">Reference proteome</keyword>
<evidence type="ECO:0000313" key="2">
    <source>
        <dbReference type="EMBL" id="QYZ71957.1"/>
    </source>
</evidence>
<dbReference type="EMBL" id="CP069370">
    <property type="protein sequence ID" value="QYZ71957.1"/>
    <property type="molecule type" value="Genomic_DNA"/>
</dbReference>
<keyword evidence="1" id="KW-1133">Transmembrane helix</keyword>
<dbReference type="KEGG" id="nsm:JO391_12595"/>
<keyword evidence="1" id="KW-0472">Membrane</keyword>
<accession>A0A8G0ZXF8</accession>